<dbReference type="OrthoDB" id="5330228at2759"/>
<dbReference type="GO" id="GO:0005737">
    <property type="term" value="C:cytoplasm"/>
    <property type="evidence" value="ECO:0007669"/>
    <property type="project" value="TreeGrafter"/>
</dbReference>
<evidence type="ECO:0000256" key="4">
    <source>
        <dbReference type="ARBA" id="ARBA00022777"/>
    </source>
</evidence>
<dbReference type="SUPFAM" id="SSF49879">
    <property type="entry name" value="SMAD/FHA domain"/>
    <property type="match status" value="1"/>
</dbReference>
<sequence>MEELDKVEWCLTMSENLLLQSIIPKTIRDSLNAALSEDIVGAVYGEAVRAFAPTFQTYNVKTKSMAFAFVNFGQQLIDRLLLLHRIIMDSASVCIFDSVELESQFNYLNDVVTAKSYLFAFATKLSSESVCDIADQLTNVWNQLYSVLYSVDTSDSSDISVPRRKASGFKLTNKKTNKLAKRGQLDHQKKKRKESLKARKLAEISKARQTAINIKPSGNEEPVVEDEGYFEDANFNFAKSLLRFAQNENKRSGRYIFLKDLSSNGTVVNEDFIGSGKFTVISSGDVISLVDKDHKAFLFLDFMHKENDGVPSLVKARYRVLSDLGSGACGLVKLAVRKSDCLRVACKCIDKSKFNFPSNSSKVQLMKEVSILKALDHPCVIKVVDVIDTEKMLCIFMELAEAGDLFKEIKLQSLIMLKWSSIRPA</sequence>
<keyword evidence="8" id="KW-1185">Reference proteome</keyword>
<dbReference type="Pfam" id="PF00069">
    <property type="entry name" value="Pkinase"/>
    <property type="match status" value="1"/>
</dbReference>
<dbReference type="Pfam" id="PF00498">
    <property type="entry name" value="FHA"/>
    <property type="match status" value="1"/>
</dbReference>
<dbReference type="GO" id="GO:0004674">
    <property type="term" value="F:protein serine/threonine kinase activity"/>
    <property type="evidence" value="ECO:0007669"/>
    <property type="project" value="UniProtKB-KW"/>
</dbReference>
<comment type="caution">
    <text evidence="7">The sequence shown here is derived from an EMBL/GenBank/DDBJ whole genome shotgun (WGS) entry which is preliminary data.</text>
</comment>
<dbReference type="InterPro" id="IPR011009">
    <property type="entry name" value="Kinase-like_dom_sf"/>
</dbReference>
<dbReference type="Proteomes" id="UP000593567">
    <property type="component" value="Unassembled WGS sequence"/>
</dbReference>
<dbReference type="InterPro" id="IPR008984">
    <property type="entry name" value="SMAD_FHA_dom_sf"/>
</dbReference>
<dbReference type="Gene3D" id="2.60.200.20">
    <property type="match status" value="1"/>
</dbReference>
<evidence type="ECO:0000256" key="2">
    <source>
        <dbReference type="ARBA" id="ARBA00022679"/>
    </source>
</evidence>
<evidence type="ECO:0000313" key="8">
    <source>
        <dbReference type="Proteomes" id="UP000593567"/>
    </source>
</evidence>
<keyword evidence="4" id="KW-0418">Kinase</keyword>
<gene>
    <name evidence="7" type="ORF">EB796_021481</name>
</gene>
<reference evidence="7" key="1">
    <citation type="submission" date="2020-06" db="EMBL/GenBank/DDBJ databases">
        <title>Draft genome of Bugula neritina, a colonial animal packing powerful symbionts and potential medicines.</title>
        <authorList>
            <person name="Rayko M."/>
        </authorList>
    </citation>
    <scope>NUCLEOTIDE SEQUENCE [LARGE SCALE GENOMIC DNA]</scope>
    <source>
        <strain evidence="7">Kwan_BN1</strain>
    </source>
</reference>
<accession>A0A7J7J3E3</accession>
<dbReference type="GO" id="GO:0005524">
    <property type="term" value="F:ATP binding"/>
    <property type="evidence" value="ECO:0007669"/>
    <property type="project" value="UniProtKB-KW"/>
</dbReference>
<evidence type="ECO:0000256" key="5">
    <source>
        <dbReference type="ARBA" id="ARBA00022840"/>
    </source>
</evidence>
<keyword evidence="3" id="KW-0547">Nucleotide-binding</keyword>
<keyword evidence="2" id="KW-0808">Transferase</keyword>
<proteinExistence type="predicted"/>
<dbReference type="PANTHER" id="PTHR24346">
    <property type="entry name" value="MAP/MICROTUBULE AFFINITY-REGULATING KINASE"/>
    <property type="match status" value="1"/>
</dbReference>
<dbReference type="InterPro" id="IPR000719">
    <property type="entry name" value="Prot_kinase_dom"/>
</dbReference>
<dbReference type="SUPFAM" id="SSF56112">
    <property type="entry name" value="Protein kinase-like (PK-like)"/>
    <property type="match status" value="1"/>
</dbReference>
<protein>
    <submittedName>
        <fullName evidence="7">CHEK2</fullName>
    </submittedName>
</protein>
<organism evidence="7 8">
    <name type="scientific">Bugula neritina</name>
    <name type="common">Brown bryozoan</name>
    <name type="synonym">Sertularia neritina</name>
    <dbReference type="NCBI Taxonomy" id="10212"/>
    <lineage>
        <taxon>Eukaryota</taxon>
        <taxon>Metazoa</taxon>
        <taxon>Spiralia</taxon>
        <taxon>Lophotrochozoa</taxon>
        <taxon>Bryozoa</taxon>
        <taxon>Gymnolaemata</taxon>
        <taxon>Cheilostomatida</taxon>
        <taxon>Flustrina</taxon>
        <taxon>Buguloidea</taxon>
        <taxon>Bugulidae</taxon>
        <taxon>Bugula</taxon>
    </lineage>
</organism>
<dbReference type="InterPro" id="IPR000253">
    <property type="entry name" value="FHA_dom"/>
</dbReference>
<evidence type="ECO:0000256" key="3">
    <source>
        <dbReference type="ARBA" id="ARBA00022741"/>
    </source>
</evidence>
<dbReference type="EMBL" id="VXIV02003186">
    <property type="protein sequence ID" value="KAF6020204.1"/>
    <property type="molecule type" value="Genomic_DNA"/>
</dbReference>
<evidence type="ECO:0000259" key="6">
    <source>
        <dbReference type="PROSITE" id="PS50011"/>
    </source>
</evidence>
<keyword evidence="1" id="KW-0723">Serine/threonine-protein kinase</keyword>
<dbReference type="PANTHER" id="PTHR24346:SF82">
    <property type="entry name" value="KP78A-RELATED"/>
    <property type="match status" value="1"/>
</dbReference>
<dbReference type="Gene3D" id="3.30.200.20">
    <property type="entry name" value="Phosphorylase Kinase, domain 1"/>
    <property type="match status" value="1"/>
</dbReference>
<dbReference type="PROSITE" id="PS50011">
    <property type="entry name" value="PROTEIN_KINASE_DOM"/>
    <property type="match status" value="1"/>
</dbReference>
<keyword evidence="5" id="KW-0067">ATP-binding</keyword>
<dbReference type="GO" id="GO:0035556">
    <property type="term" value="P:intracellular signal transduction"/>
    <property type="evidence" value="ECO:0007669"/>
    <property type="project" value="TreeGrafter"/>
</dbReference>
<evidence type="ECO:0000256" key="1">
    <source>
        <dbReference type="ARBA" id="ARBA00022527"/>
    </source>
</evidence>
<dbReference type="AlphaFoldDB" id="A0A7J7J3E3"/>
<evidence type="ECO:0000313" key="7">
    <source>
        <dbReference type="EMBL" id="KAF6020204.1"/>
    </source>
</evidence>
<feature type="domain" description="Protein kinase" evidence="6">
    <location>
        <begin position="318"/>
        <end position="425"/>
    </location>
</feature>
<name>A0A7J7J3E3_BUGNE</name>